<dbReference type="InterPro" id="IPR002048">
    <property type="entry name" value="EF_hand_dom"/>
</dbReference>
<dbReference type="EMBL" id="CAJNJA010043900">
    <property type="protein sequence ID" value="CAE7797598.1"/>
    <property type="molecule type" value="Genomic_DNA"/>
</dbReference>
<dbReference type="SUPFAM" id="SSF47473">
    <property type="entry name" value="EF-hand"/>
    <property type="match status" value="1"/>
</dbReference>
<evidence type="ECO:0000313" key="3">
    <source>
        <dbReference type="EMBL" id="CAE7797598.1"/>
    </source>
</evidence>
<gene>
    <name evidence="3" type="ORF">SNEC2469_LOCUS23492</name>
</gene>
<sequence length="359" mass="40573">SAELGYQLEVAEQVLRFTNSAANFQARELSILLRSLQRTDMPKRAPWWLDIRACRRRSQLPWQQLPLAKVFAETDGLDDLAVRAFLSRLSWALAGMRLSPADAFMKLDSDRSGSIDHRELTKGLEWLGLRKAVANNTRWAEHIAKIFQVMDADGDGLLSLNDFKGALELDDQDWESVPAASVMRPGMDLPLSSRPPMPTVLQPPGKEPAKLSQRDTRWLPSGRFRFKWQCHGDFGEVWNTQGTLAERKLSIWKPTKLRTKNPDIRGPQVKQRLCFGDVAVAGTKKPAHVGMLEVFDQEESGWFHSGDYSGLEAFLQAVLPHPVRYRKAWSQVASENQLHLWRPIPPSTDFIAIGLVATE</sequence>
<evidence type="ECO:0000313" key="4">
    <source>
        <dbReference type="Proteomes" id="UP000601435"/>
    </source>
</evidence>
<dbReference type="SMART" id="SM00054">
    <property type="entry name" value="EFh"/>
    <property type="match status" value="2"/>
</dbReference>
<name>A0A812YV40_9DINO</name>
<keyword evidence="4" id="KW-1185">Reference proteome</keyword>
<dbReference type="GO" id="GO:0005509">
    <property type="term" value="F:calcium ion binding"/>
    <property type="evidence" value="ECO:0007669"/>
    <property type="project" value="InterPro"/>
</dbReference>
<feature type="domain" description="EF-hand" evidence="2">
    <location>
        <begin position="138"/>
        <end position="173"/>
    </location>
</feature>
<feature type="domain" description="EF-hand" evidence="2">
    <location>
        <begin position="102"/>
        <end position="130"/>
    </location>
</feature>
<feature type="non-terminal residue" evidence="3">
    <location>
        <position position="359"/>
    </location>
</feature>
<comment type="caution">
    <text evidence="3">The sequence shown here is derived from an EMBL/GenBank/DDBJ whole genome shotgun (WGS) entry which is preliminary data.</text>
</comment>
<dbReference type="OrthoDB" id="426049at2759"/>
<dbReference type="CDD" id="cd00051">
    <property type="entry name" value="EFh"/>
    <property type="match status" value="1"/>
</dbReference>
<dbReference type="AlphaFoldDB" id="A0A812YV40"/>
<keyword evidence="1" id="KW-0106">Calcium</keyword>
<proteinExistence type="predicted"/>
<dbReference type="InterPro" id="IPR011992">
    <property type="entry name" value="EF-hand-dom_pair"/>
</dbReference>
<dbReference type="Proteomes" id="UP000601435">
    <property type="component" value="Unassembled WGS sequence"/>
</dbReference>
<dbReference type="Pfam" id="PF13499">
    <property type="entry name" value="EF-hand_7"/>
    <property type="match status" value="1"/>
</dbReference>
<evidence type="ECO:0000256" key="1">
    <source>
        <dbReference type="ARBA" id="ARBA00022837"/>
    </source>
</evidence>
<reference evidence="3" key="1">
    <citation type="submission" date="2021-02" db="EMBL/GenBank/DDBJ databases">
        <authorList>
            <person name="Dougan E. K."/>
            <person name="Rhodes N."/>
            <person name="Thang M."/>
            <person name="Chan C."/>
        </authorList>
    </citation>
    <scope>NUCLEOTIDE SEQUENCE</scope>
</reference>
<feature type="non-terminal residue" evidence="3">
    <location>
        <position position="1"/>
    </location>
</feature>
<organism evidence="3 4">
    <name type="scientific">Symbiodinium necroappetens</name>
    <dbReference type="NCBI Taxonomy" id="1628268"/>
    <lineage>
        <taxon>Eukaryota</taxon>
        <taxon>Sar</taxon>
        <taxon>Alveolata</taxon>
        <taxon>Dinophyceae</taxon>
        <taxon>Suessiales</taxon>
        <taxon>Symbiodiniaceae</taxon>
        <taxon>Symbiodinium</taxon>
    </lineage>
</organism>
<protein>
    <recommendedName>
        <fullName evidence="2">EF-hand domain-containing protein</fullName>
    </recommendedName>
</protein>
<dbReference type="PROSITE" id="PS50222">
    <property type="entry name" value="EF_HAND_2"/>
    <property type="match status" value="2"/>
</dbReference>
<dbReference type="InterPro" id="IPR018247">
    <property type="entry name" value="EF_Hand_1_Ca_BS"/>
</dbReference>
<dbReference type="PROSITE" id="PS00018">
    <property type="entry name" value="EF_HAND_1"/>
    <property type="match status" value="2"/>
</dbReference>
<dbReference type="Gene3D" id="1.10.238.10">
    <property type="entry name" value="EF-hand"/>
    <property type="match status" value="1"/>
</dbReference>
<evidence type="ECO:0000259" key="2">
    <source>
        <dbReference type="PROSITE" id="PS50222"/>
    </source>
</evidence>
<accession>A0A812YV40</accession>